<proteinExistence type="predicted"/>
<feature type="non-terminal residue" evidence="2">
    <location>
        <position position="355"/>
    </location>
</feature>
<protein>
    <recommendedName>
        <fullName evidence="3">Formyl-CoA transferase</fullName>
    </recommendedName>
</protein>
<dbReference type="InterPro" id="IPR023606">
    <property type="entry name" value="CoA-Trfase_III_dom_1_sf"/>
</dbReference>
<dbReference type="AlphaFoldDB" id="A0A382EMZ7"/>
<dbReference type="EMBL" id="UINC01045432">
    <property type="protein sequence ID" value="SVB52186.1"/>
    <property type="molecule type" value="Genomic_DNA"/>
</dbReference>
<dbReference type="PANTHER" id="PTHR48207">
    <property type="entry name" value="SUCCINATE--HYDROXYMETHYLGLUTARATE COA-TRANSFERASE"/>
    <property type="match status" value="1"/>
</dbReference>
<reference evidence="2" key="1">
    <citation type="submission" date="2018-05" db="EMBL/GenBank/DDBJ databases">
        <authorList>
            <person name="Lanie J.A."/>
            <person name="Ng W.-L."/>
            <person name="Kazmierczak K.M."/>
            <person name="Andrzejewski T.M."/>
            <person name="Davidsen T.M."/>
            <person name="Wayne K.J."/>
            <person name="Tettelin H."/>
            <person name="Glass J.I."/>
            <person name="Rusch D."/>
            <person name="Podicherti R."/>
            <person name="Tsui H.-C.T."/>
            <person name="Winkler M.E."/>
        </authorList>
    </citation>
    <scope>NUCLEOTIDE SEQUENCE</scope>
</reference>
<dbReference type="InterPro" id="IPR003673">
    <property type="entry name" value="CoA-Trfase_fam_III"/>
</dbReference>
<dbReference type="GO" id="GO:0008410">
    <property type="term" value="F:CoA-transferase activity"/>
    <property type="evidence" value="ECO:0007669"/>
    <property type="project" value="TreeGrafter"/>
</dbReference>
<dbReference type="Pfam" id="PF02515">
    <property type="entry name" value="CoA_transf_3"/>
    <property type="match status" value="1"/>
</dbReference>
<gene>
    <name evidence="2" type="ORF">METZ01_LOCUS205040</name>
</gene>
<evidence type="ECO:0000313" key="2">
    <source>
        <dbReference type="EMBL" id="SVB52186.1"/>
    </source>
</evidence>
<dbReference type="InterPro" id="IPR050483">
    <property type="entry name" value="CoA-transferase_III_domain"/>
</dbReference>
<evidence type="ECO:0008006" key="3">
    <source>
        <dbReference type="Google" id="ProtNLM"/>
    </source>
</evidence>
<dbReference type="Gene3D" id="3.40.50.10540">
    <property type="entry name" value="Crotonobetainyl-coa:carnitine coa-transferase, domain 1"/>
    <property type="match status" value="1"/>
</dbReference>
<dbReference type="PANTHER" id="PTHR48207:SF3">
    <property type="entry name" value="SUCCINATE--HYDROXYMETHYLGLUTARATE COA-TRANSFERASE"/>
    <property type="match status" value="1"/>
</dbReference>
<name>A0A382EMZ7_9ZZZZ</name>
<dbReference type="Gene3D" id="3.30.1540.10">
    <property type="entry name" value="formyl-coa transferase, domain 3"/>
    <property type="match status" value="1"/>
</dbReference>
<sequence>MMTKALEGIRVIDMTHDQAGPSCTQVLAWLGAEVIKVEMADGKGDRARWLRRDDPDKDSYFFLLLNSNKKSTTLDLRNPKAKELFKTLVKDADILAENRGPGAMDRLGLGYEDLKEINPRLIYASVKGFGSFGPYSDYKCFEQVAQATSGALSATGWADRPPSPLGANVGDSGTGMHTVIGILAALVQRNVTGEGQMVEVAMQEAVLNLTRVRFTGTLTDGEPEPRQEFSGSAYTGGLGGLVPCAPGGLNDYVYMMIPADNPGMFTAGMRAMGREDLIENSSFASPDARLENAEELSGIIRDWASTREKRDVMSAFAGEGVPCGAVFDTSEVIKQPHLIERGMITEIDHPVRGRY</sequence>
<keyword evidence="1" id="KW-0808">Transferase</keyword>
<accession>A0A382EMZ7</accession>
<evidence type="ECO:0000256" key="1">
    <source>
        <dbReference type="ARBA" id="ARBA00022679"/>
    </source>
</evidence>
<organism evidence="2">
    <name type="scientific">marine metagenome</name>
    <dbReference type="NCBI Taxonomy" id="408172"/>
    <lineage>
        <taxon>unclassified sequences</taxon>
        <taxon>metagenomes</taxon>
        <taxon>ecological metagenomes</taxon>
    </lineage>
</organism>
<dbReference type="InterPro" id="IPR044855">
    <property type="entry name" value="CoA-Trfase_III_dom3_sf"/>
</dbReference>
<dbReference type="SUPFAM" id="SSF89796">
    <property type="entry name" value="CoA-transferase family III (CaiB/BaiF)"/>
    <property type="match status" value="1"/>
</dbReference>